<reference evidence="3" key="1">
    <citation type="submission" date="2023-08" db="EMBL/GenBank/DDBJ databases">
        <title>A de novo genome assembly of Solanum verrucosum Schlechtendal, a Mexican diploid species geographically isolated from the other diploid A-genome species in potato relatives.</title>
        <authorList>
            <person name="Hosaka K."/>
        </authorList>
    </citation>
    <scope>NUCLEOTIDE SEQUENCE</scope>
    <source>
        <tissue evidence="3">Young leaves</tissue>
    </source>
</reference>
<gene>
    <name evidence="3" type="ORF">MTR67_044515</name>
</gene>
<dbReference type="InterPro" id="IPR043502">
    <property type="entry name" value="DNA/RNA_pol_sf"/>
</dbReference>
<evidence type="ECO:0000259" key="2">
    <source>
        <dbReference type="Pfam" id="PF17919"/>
    </source>
</evidence>
<dbReference type="Proteomes" id="UP001234989">
    <property type="component" value="Chromosome 10"/>
</dbReference>
<dbReference type="SUPFAM" id="SSF56672">
    <property type="entry name" value="DNA/RNA polymerases"/>
    <property type="match status" value="1"/>
</dbReference>
<proteinExistence type="predicted"/>
<keyword evidence="1" id="KW-0511">Multifunctional enzyme</keyword>
<dbReference type="PANTHER" id="PTHR37984:SF5">
    <property type="entry name" value="PROTEIN NYNRIN-LIKE"/>
    <property type="match status" value="1"/>
</dbReference>
<dbReference type="GO" id="GO:0003824">
    <property type="term" value="F:catalytic activity"/>
    <property type="evidence" value="ECO:0007669"/>
    <property type="project" value="UniProtKB-KW"/>
</dbReference>
<dbReference type="Pfam" id="PF17919">
    <property type="entry name" value="RT_RNaseH_2"/>
    <property type="match status" value="1"/>
</dbReference>
<name>A0AAF0UR00_SOLVR</name>
<evidence type="ECO:0000313" key="4">
    <source>
        <dbReference type="Proteomes" id="UP001234989"/>
    </source>
</evidence>
<evidence type="ECO:0000313" key="3">
    <source>
        <dbReference type="EMBL" id="WMV51130.1"/>
    </source>
</evidence>
<dbReference type="AlphaFoldDB" id="A0AAF0UR00"/>
<dbReference type="PANTHER" id="PTHR37984">
    <property type="entry name" value="PROTEIN CBG26694"/>
    <property type="match status" value="1"/>
</dbReference>
<protein>
    <recommendedName>
        <fullName evidence="2">Reverse transcriptase/retrotransposon-derived protein RNase H-like domain-containing protein</fullName>
    </recommendedName>
</protein>
<sequence length="124" mass="14279">MEGFSSTISLLTKLTQKKVKFPLYEACEKKFQKLKDTLTSTPILTLLEGSDGFVVYCDKSRIGIGCVSTQHRKFITYASRDHILKEAFSSQYSVHLEATNMYCNLWEVYWWNAMKMAIAEFVAK</sequence>
<evidence type="ECO:0000256" key="1">
    <source>
        <dbReference type="ARBA" id="ARBA00023268"/>
    </source>
</evidence>
<dbReference type="EMBL" id="CP133621">
    <property type="protein sequence ID" value="WMV51130.1"/>
    <property type="molecule type" value="Genomic_DNA"/>
</dbReference>
<dbReference type="InterPro" id="IPR041577">
    <property type="entry name" value="RT_RNaseH_2"/>
</dbReference>
<feature type="domain" description="Reverse transcriptase/retrotransposon-derived protein RNase H-like" evidence="2">
    <location>
        <begin position="25"/>
        <end position="112"/>
    </location>
</feature>
<organism evidence="3 4">
    <name type="scientific">Solanum verrucosum</name>
    <dbReference type="NCBI Taxonomy" id="315347"/>
    <lineage>
        <taxon>Eukaryota</taxon>
        <taxon>Viridiplantae</taxon>
        <taxon>Streptophyta</taxon>
        <taxon>Embryophyta</taxon>
        <taxon>Tracheophyta</taxon>
        <taxon>Spermatophyta</taxon>
        <taxon>Magnoliopsida</taxon>
        <taxon>eudicotyledons</taxon>
        <taxon>Gunneridae</taxon>
        <taxon>Pentapetalae</taxon>
        <taxon>asterids</taxon>
        <taxon>lamiids</taxon>
        <taxon>Solanales</taxon>
        <taxon>Solanaceae</taxon>
        <taxon>Solanoideae</taxon>
        <taxon>Solaneae</taxon>
        <taxon>Solanum</taxon>
    </lineage>
</organism>
<dbReference type="Gene3D" id="3.30.70.270">
    <property type="match status" value="1"/>
</dbReference>
<dbReference type="InterPro" id="IPR050951">
    <property type="entry name" value="Retrovirus_Pol_polyprotein"/>
</dbReference>
<dbReference type="Gene3D" id="1.10.340.70">
    <property type="match status" value="1"/>
</dbReference>
<dbReference type="InterPro" id="IPR043128">
    <property type="entry name" value="Rev_trsase/Diguanyl_cyclase"/>
</dbReference>
<accession>A0AAF0UR00</accession>
<keyword evidence="4" id="KW-1185">Reference proteome</keyword>